<evidence type="ECO:0000313" key="1">
    <source>
        <dbReference type="EMBL" id="RST93219.1"/>
    </source>
</evidence>
<sequence length="100" mass="11389">MQIEIGSYVQIHWIELQPEERTGKIPQDTKEVPLECWLKGFLTEVGQVGETVTIETVTNRLVKGTLVEVNPTYNYGFGHTYLPELLEVGLSLRKIMRGND</sequence>
<organism evidence="1 2">
    <name type="scientific">Vagococcus salmoninarum</name>
    <dbReference type="NCBI Taxonomy" id="2739"/>
    <lineage>
        <taxon>Bacteria</taxon>
        <taxon>Bacillati</taxon>
        <taxon>Bacillota</taxon>
        <taxon>Bacilli</taxon>
        <taxon>Lactobacillales</taxon>
        <taxon>Enterococcaceae</taxon>
        <taxon>Vagococcus</taxon>
    </lineage>
</organism>
<dbReference type="InterPro" id="IPR047755">
    <property type="entry name" value="OrtA"/>
</dbReference>
<reference evidence="1 2" key="1">
    <citation type="submission" date="2017-05" db="EMBL/GenBank/DDBJ databases">
        <title>Vagococcus spp. assemblies.</title>
        <authorList>
            <person name="Gulvik C.A."/>
        </authorList>
    </citation>
    <scope>NUCLEOTIDE SEQUENCE [LARGE SCALE GENOMIC DNA]</scope>
    <source>
        <strain evidence="1 2">NCFB 2777</strain>
    </source>
</reference>
<protein>
    <submittedName>
        <fullName evidence="1">2-amino-4-ketopentanoate thiolase</fullName>
    </submittedName>
</protein>
<name>A0A429ZHS3_9ENTE</name>
<dbReference type="Proteomes" id="UP000287239">
    <property type="component" value="Unassembled WGS sequence"/>
</dbReference>
<dbReference type="OrthoDB" id="3712030at2"/>
<accession>A0A429ZHS3</accession>
<proteinExistence type="predicted"/>
<evidence type="ECO:0000313" key="2">
    <source>
        <dbReference type="Proteomes" id="UP000287239"/>
    </source>
</evidence>
<keyword evidence="2" id="KW-1185">Reference proteome</keyword>
<gene>
    <name evidence="1" type="ORF">CBF35_11880</name>
</gene>
<dbReference type="EMBL" id="NGJU01000019">
    <property type="protein sequence ID" value="RST93219.1"/>
    <property type="molecule type" value="Genomic_DNA"/>
</dbReference>
<comment type="caution">
    <text evidence="1">The sequence shown here is derived from an EMBL/GenBank/DDBJ whole genome shotgun (WGS) entry which is preliminary data.</text>
</comment>
<dbReference type="AlphaFoldDB" id="A0A429ZHS3"/>
<dbReference type="NCBIfam" id="NF040739">
    <property type="entry name" value="ornith_OrtA"/>
    <property type="match status" value="1"/>
</dbReference>
<dbReference type="Pfam" id="PF22010">
    <property type="entry name" value="OrtA"/>
    <property type="match status" value="1"/>
</dbReference>